<dbReference type="Gramene" id="AET1Gv20067600.8">
    <property type="protein sequence ID" value="AET1Gv20067600.8"/>
    <property type="gene ID" value="AET1Gv20067600"/>
</dbReference>
<proteinExistence type="predicted"/>
<evidence type="ECO:0000256" key="1">
    <source>
        <dbReference type="SAM" id="MobiDB-lite"/>
    </source>
</evidence>
<reference evidence="2" key="4">
    <citation type="submission" date="2019-03" db="UniProtKB">
        <authorList>
            <consortium name="EnsemblPlants"/>
        </authorList>
    </citation>
    <scope>IDENTIFICATION</scope>
</reference>
<evidence type="ECO:0000313" key="2">
    <source>
        <dbReference type="EnsemblPlants" id="AET1Gv20067600.8"/>
    </source>
</evidence>
<feature type="compositionally biased region" description="Basic and acidic residues" evidence="1">
    <location>
        <begin position="68"/>
        <end position="82"/>
    </location>
</feature>
<keyword evidence="3" id="KW-1185">Reference proteome</keyword>
<reference evidence="3" key="2">
    <citation type="journal article" date="2017" name="Nat. Plants">
        <title>The Aegilops tauschii genome reveals multiple impacts of transposons.</title>
        <authorList>
            <person name="Zhao G."/>
            <person name="Zou C."/>
            <person name="Li K."/>
            <person name="Wang K."/>
            <person name="Li T."/>
            <person name="Gao L."/>
            <person name="Zhang X."/>
            <person name="Wang H."/>
            <person name="Yang Z."/>
            <person name="Liu X."/>
            <person name="Jiang W."/>
            <person name="Mao L."/>
            <person name="Kong X."/>
            <person name="Jiao Y."/>
            <person name="Jia J."/>
        </authorList>
    </citation>
    <scope>NUCLEOTIDE SEQUENCE [LARGE SCALE GENOMIC DNA]</scope>
    <source>
        <strain evidence="3">cv. AL8/78</strain>
    </source>
</reference>
<dbReference type="Proteomes" id="UP000015105">
    <property type="component" value="Chromosome 1D"/>
</dbReference>
<feature type="region of interest" description="Disordered" evidence="1">
    <location>
        <begin position="1"/>
        <end position="45"/>
    </location>
</feature>
<protein>
    <submittedName>
        <fullName evidence="2">Uncharacterized protein</fullName>
    </submittedName>
</protein>
<sequence>KRPLTREIPKEPRKDSTNQTINASPPGPEDCPREHPCPPKASPRPFSSFIFVHDLTLKLASGYLASMDDRCRRTKTEEEKRNSCLKSTTPPIDRKFQFPSPPKTLPPPPGNLK</sequence>
<dbReference type="AlphaFoldDB" id="A0A452XMU8"/>
<reference evidence="3" key="1">
    <citation type="journal article" date="2014" name="Science">
        <title>Ancient hybridizations among the ancestral genomes of bread wheat.</title>
        <authorList>
            <consortium name="International Wheat Genome Sequencing Consortium,"/>
            <person name="Marcussen T."/>
            <person name="Sandve S.R."/>
            <person name="Heier L."/>
            <person name="Spannagl M."/>
            <person name="Pfeifer M."/>
            <person name="Jakobsen K.S."/>
            <person name="Wulff B.B."/>
            <person name="Steuernagel B."/>
            <person name="Mayer K.F."/>
            <person name="Olsen O.A."/>
        </authorList>
    </citation>
    <scope>NUCLEOTIDE SEQUENCE [LARGE SCALE GENOMIC DNA]</scope>
    <source>
        <strain evidence="3">cv. AL8/78</strain>
    </source>
</reference>
<feature type="compositionally biased region" description="Basic and acidic residues" evidence="1">
    <location>
        <begin position="1"/>
        <end position="16"/>
    </location>
</feature>
<reference evidence="2" key="5">
    <citation type="journal article" date="2021" name="G3 (Bethesda)">
        <title>Aegilops tauschii genome assembly Aet v5.0 features greater sequence contiguity and improved annotation.</title>
        <authorList>
            <person name="Wang L."/>
            <person name="Zhu T."/>
            <person name="Rodriguez J.C."/>
            <person name="Deal K.R."/>
            <person name="Dubcovsky J."/>
            <person name="McGuire P.E."/>
            <person name="Lux T."/>
            <person name="Spannagl M."/>
            <person name="Mayer K.F.X."/>
            <person name="Baldrich P."/>
            <person name="Meyers B.C."/>
            <person name="Huo N."/>
            <person name="Gu Y.Q."/>
            <person name="Zhou H."/>
            <person name="Devos K.M."/>
            <person name="Bennetzen J.L."/>
            <person name="Unver T."/>
            <person name="Budak H."/>
            <person name="Gulick P.J."/>
            <person name="Galiba G."/>
            <person name="Kalapos B."/>
            <person name="Nelson D.R."/>
            <person name="Li P."/>
            <person name="You F.M."/>
            <person name="Luo M.C."/>
            <person name="Dvorak J."/>
        </authorList>
    </citation>
    <scope>NUCLEOTIDE SEQUENCE [LARGE SCALE GENOMIC DNA]</scope>
    <source>
        <strain evidence="2">cv. AL8/78</strain>
    </source>
</reference>
<feature type="compositionally biased region" description="Pro residues" evidence="1">
    <location>
        <begin position="99"/>
        <end position="113"/>
    </location>
</feature>
<dbReference type="EnsemblPlants" id="AET1Gv20067600.8">
    <property type="protein sequence ID" value="AET1Gv20067600.8"/>
    <property type="gene ID" value="AET1Gv20067600"/>
</dbReference>
<accession>A0A452XMU8</accession>
<feature type="region of interest" description="Disordered" evidence="1">
    <location>
        <begin position="68"/>
        <end position="113"/>
    </location>
</feature>
<name>A0A452XMU8_AEGTS</name>
<evidence type="ECO:0000313" key="3">
    <source>
        <dbReference type="Proteomes" id="UP000015105"/>
    </source>
</evidence>
<reference evidence="2" key="3">
    <citation type="journal article" date="2017" name="Nature">
        <title>Genome sequence of the progenitor of the wheat D genome Aegilops tauschii.</title>
        <authorList>
            <person name="Luo M.C."/>
            <person name="Gu Y.Q."/>
            <person name="Puiu D."/>
            <person name="Wang H."/>
            <person name="Twardziok S.O."/>
            <person name="Deal K.R."/>
            <person name="Huo N."/>
            <person name="Zhu T."/>
            <person name="Wang L."/>
            <person name="Wang Y."/>
            <person name="McGuire P.E."/>
            <person name="Liu S."/>
            <person name="Long H."/>
            <person name="Ramasamy R.K."/>
            <person name="Rodriguez J.C."/>
            <person name="Van S.L."/>
            <person name="Yuan L."/>
            <person name="Wang Z."/>
            <person name="Xia Z."/>
            <person name="Xiao L."/>
            <person name="Anderson O.D."/>
            <person name="Ouyang S."/>
            <person name="Liang Y."/>
            <person name="Zimin A.V."/>
            <person name="Pertea G."/>
            <person name="Qi P."/>
            <person name="Bennetzen J.L."/>
            <person name="Dai X."/>
            <person name="Dawson M.W."/>
            <person name="Muller H.G."/>
            <person name="Kugler K."/>
            <person name="Rivarola-Duarte L."/>
            <person name="Spannagl M."/>
            <person name="Mayer K.F.X."/>
            <person name="Lu F.H."/>
            <person name="Bevan M.W."/>
            <person name="Leroy P."/>
            <person name="Li P."/>
            <person name="You F.M."/>
            <person name="Sun Q."/>
            <person name="Liu Z."/>
            <person name="Lyons E."/>
            <person name="Wicker T."/>
            <person name="Salzberg S.L."/>
            <person name="Devos K.M."/>
            <person name="Dvorak J."/>
        </authorList>
    </citation>
    <scope>NUCLEOTIDE SEQUENCE [LARGE SCALE GENOMIC DNA]</scope>
    <source>
        <strain evidence="2">cv. AL8/78</strain>
    </source>
</reference>
<organism evidence="2 3">
    <name type="scientific">Aegilops tauschii subsp. strangulata</name>
    <name type="common">Goatgrass</name>
    <dbReference type="NCBI Taxonomy" id="200361"/>
    <lineage>
        <taxon>Eukaryota</taxon>
        <taxon>Viridiplantae</taxon>
        <taxon>Streptophyta</taxon>
        <taxon>Embryophyta</taxon>
        <taxon>Tracheophyta</taxon>
        <taxon>Spermatophyta</taxon>
        <taxon>Magnoliopsida</taxon>
        <taxon>Liliopsida</taxon>
        <taxon>Poales</taxon>
        <taxon>Poaceae</taxon>
        <taxon>BOP clade</taxon>
        <taxon>Pooideae</taxon>
        <taxon>Triticodae</taxon>
        <taxon>Triticeae</taxon>
        <taxon>Triticinae</taxon>
        <taxon>Aegilops</taxon>
    </lineage>
</organism>